<sequence>MGNNQLAVSGSLQELHLQDLAEGLVQDHTLGGGRLLKSVQCWTEEGMPVVVKVYLKKEDDPPLALAPHHAKLKLLNEKLSLRSQPNVLSYNRMVETDKAGYLVRQFCYSNLADRISTRPFFSSIGKRWIAFQILEGLKQIHKLGIYHGDLKADNIILTAWDWVFLTDLAPFKPSRIPDDDPSFFSYYFDTSGRRICLLAPERFCPSSNTNTNIYLNNNNGLAPNSSNRLARDSSFIMVDINGVDQSVTVIEENTQSSTNVNPNNGEELTEKMDIFSVGCVIAQLFLDGEALFDYSQLLAYRKGDTEHFSKLMERIDDKDVREMISHMLDLDPNKRFSAEEYIKKYTPRIFPNYFKFIHESVMIQMLEKNCDKRIQTIENMYDMIISKISENETQENTLSNNTSSTITLSSNHSSSNNTQNSESSSSSGGSMVHKNSLLDLIQNTQAFGERNLSETNVGLTSTKQQEKSTNNNIIEKLVERRKLTQKSESSQINSHEGIEIIATLLCSSVRNAQSVSVRVQGLDLMKKLADFSSNYTKLERLIPYTCSLLNDQAPLVKSKAIDTLTYILAKITAFSASESNLFNDYILPALRIISTDKSDLVRVTFAENLPLLAYQARRFLEMSQIIKQNMTTQVMVKGTYDTDLNSLQDEIASIVLELSMDQCTPVKVALLKNITPFCMFYGRRKTNDFVLPMVITFLNSRQWRLRHAFFEQIVGISVYVGPTSLKEFILPCIMQALYDVQEFVIDQALNGLVTLCELQMFEKSTIVDIAKKVSFLLYHPNTWIRYNSVAFFSAASKTLGLADTSCFLIEILKPHLEHDILLVYEYSLLESLKQSLQRDIFDKSIKILMEDLNSQQKFESFSLLISSKIPNISEEDLKKLEIIKPYLSQVAMAIQSKSWENTGENMDSNNSNSSNIIKLNLPLTSHFTPIESPYITLQSSSIVNNQTASKSAQSKQYNNEWNTFFSIPSASNSSASTNSTGKQPSSKKKDEETLPLKTNQSSGNPSTSNPVGATSNLSSVTSPLKSANIAKWRPNGNLFGQSTEHKGSINEISVHDSLCWFVTGGNDGTVRLWDLTSTERDFAMNSKMTYTIIQGGGRVNSVGILNVSSPLIAACTDKGWIHVFSADLGTTMYTITIGDSGAKFVQTAKTQEASINVIRPFQNHQQPLLVCGNQNGIIVGIDPRCEREAFSWKSKQSLEQGPISEICCGDMNEPWILSSTKRGYVTLWDLRYQISVTNNRITESAINRICKASPLQKTSSMAPSVYIASQNREVDLWNLETQSTLLKFRCSDSSRKQKSNNTTPNTNPMTTNATTVTSNLTGVSDRFAIGEIRKIMKDRTKHFQEEPTFDVNALYVNEFDGSFYSGSSDGIIRFWDTNTIEQSYVVSGAQQQQQAFIYSAKKEDKYTVYSEEAVPFNKGDILTSTSASRRGGTFSQPVQTHHLDTITDIKIVSGVSKGHFQPLLLTSSRDGILKVWK</sequence>
<keyword evidence="2" id="KW-0723">Serine/threonine-protein kinase</keyword>
<evidence type="ECO:0000256" key="5">
    <source>
        <dbReference type="ARBA" id="ARBA00022737"/>
    </source>
</evidence>
<dbReference type="InterPro" id="IPR036322">
    <property type="entry name" value="WD40_repeat_dom_sf"/>
</dbReference>
<keyword evidence="4" id="KW-0808">Transferase</keyword>
<protein>
    <recommendedName>
        <fullName evidence="1">non-specific serine/threonine protein kinase</fullName>
        <ecNumber evidence="1">2.7.11.1</ecNumber>
    </recommendedName>
</protein>
<feature type="domain" description="Protein kinase" evidence="11">
    <location>
        <begin position="24"/>
        <end position="349"/>
    </location>
</feature>
<dbReference type="GeneID" id="8858883"/>
<dbReference type="GO" id="GO:0034271">
    <property type="term" value="C:phosphatidylinositol 3-kinase complex, class III, type I"/>
    <property type="evidence" value="ECO:0007669"/>
    <property type="project" value="TreeGrafter"/>
</dbReference>
<feature type="region of interest" description="Disordered" evidence="10">
    <location>
        <begin position="1292"/>
        <end position="1315"/>
    </location>
</feature>
<keyword evidence="7 12" id="KW-0418">Kinase</keyword>
<keyword evidence="13" id="KW-1185">Reference proteome</keyword>
<dbReference type="KEGG" id="ngr:NAEGRDRAFT_77948"/>
<dbReference type="InterPro" id="IPR008271">
    <property type="entry name" value="Ser/Thr_kinase_AS"/>
</dbReference>
<dbReference type="GO" id="GO:0006623">
    <property type="term" value="P:protein targeting to vacuole"/>
    <property type="evidence" value="ECO:0007669"/>
    <property type="project" value="TreeGrafter"/>
</dbReference>
<accession>D2UZP7</accession>
<dbReference type="GO" id="GO:0034272">
    <property type="term" value="C:phosphatidylinositol 3-kinase complex, class III, type II"/>
    <property type="evidence" value="ECO:0007669"/>
    <property type="project" value="TreeGrafter"/>
</dbReference>
<evidence type="ECO:0000256" key="9">
    <source>
        <dbReference type="PROSITE-ProRule" id="PRU00221"/>
    </source>
</evidence>
<keyword evidence="8" id="KW-0067">ATP-binding</keyword>
<dbReference type="SUPFAM" id="SSF48371">
    <property type="entry name" value="ARM repeat"/>
    <property type="match status" value="1"/>
</dbReference>
<dbReference type="GO" id="GO:0071561">
    <property type="term" value="C:nucleus-vacuole junction"/>
    <property type="evidence" value="ECO:0007669"/>
    <property type="project" value="TreeGrafter"/>
</dbReference>
<dbReference type="FunCoup" id="D2UZP7">
    <property type="interactions" value="282"/>
</dbReference>
<feature type="compositionally biased region" description="Low complexity" evidence="10">
    <location>
        <begin position="1300"/>
        <end position="1315"/>
    </location>
</feature>
<dbReference type="InterPro" id="IPR011989">
    <property type="entry name" value="ARM-like"/>
</dbReference>
<feature type="repeat" description="WD" evidence="9">
    <location>
        <begin position="1042"/>
        <end position="1083"/>
    </location>
</feature>
<dbReference type="InterPro" id="IPR000719">
    <property type="entry name" value="Prot_kinase_dom"/>
</dbReference>
<dbReference type="PROSITE" id="PS50082">
    <property type="entry name" value="WD_REPEATS_2"/>
    <property type="match status" value="3"/>
</dbReference>
<name>D2UZP7_NAEGR</name>
<evidence type="ECO:0000256" key="8">
    <source>
        <dbReference type="ARBA" id="ARBA00022840"/>
    </source>
</evidence>
<evidence type="ECO:0000256" key="3">
    <source>
        <dbReference type="ARBA" id="ARBA00022574"/>
    </source>
</evidence>
<dbReference type="Pfam" id="PF00400">
    <property type="entry name" value="WD40"/>
    <property type="match status" value="2"/>
</dbReference>
<evidence type="ECO:0000313" key="13">
    <source>
        <dbReference type="Proteomes" id="UP000006671"/>
    </source>
</evidence>
<dbReference type="STRING" id="5762.D2UZP7"/>
<dbReference type="CDD" id="cd13980">
    <property type="entry name" value="STKc_Vps15"/>
    <property type="match status" value="1"/>
</dbReference>
<dbReference type="InterPro" id="IPR045162">
    <property type="entry name" value="Vps15-like"/>
</dbReference>
<gene>
    <name evidence="12" type="ORF">NAEGRDRAFT_77948</name>
</gene>
<dbReference type="Gene3D" id="1.10.510.10">
    <property type="entry name" value="Transferase(Phosphotransferase) domain 1"/>
    <property type="match status" value="2"/>
</dbReference>
<keyword evidence="5" id="KW-0677">Repeat</keyword>
<dbReference type="InterPro" id="IPR055231">
    <property type="entry name" value="2AA_helical"/>
</dbReference>
<feature type="repeat" description="WD" evidence="9">
    <location>
        <begin position="1363"/>
        <end position="1385"/>
    </location>
</feature>
<dbReference type="EMBL" id="GG738846">
    <property type="protein sequence ID" value="EFC50198.1"/>
    <property type="molecule type" value="Genomic_DNA"/>
</dbReference>
<feature type="repeat" description="WD" evidence="9">
    <location>
        <begin position="1463"/>
        <end position="1477"/>
    </location>
</feature>
<dbReference type="Proteomes" id="UP000006671">
    <property type="component" value="Unassembled WGS sequence"/>
</dbReference>
<evidence type="ECO:0000256" key="7">
    <source>
        <dbReference type="ARBA" id="ARBA00022777"/>
    </source>
</evidence>
<evidence type="ECO:0000256" key="10">
    <source>
        <dbReference type="SAM" id="MobiDB-lite"/>
    </source>
</evidence>
<dbReference type="OMA" id="ATNTCRI"/>
<evidence type="ECO:0000256" key="1">
    <source>
        <dbReference type="ARBA" id="ARBA00012513"/>
    </source>
</evidence>
<dbReference type="RefSeq" id="XP_002682942.1">
    <property type="nucleotide sequence ID" value="XM_002682896.1"/>
</dbReference>
<dbReference type="SMART" id="SM00320">
    <property type="entry name" value="WD40"/>
    <property type="match status" value="5"/>
</dbReference>
<feature type="compositionally biased region" description="Low complexity" evidence="10">
    <location>
        <begin position="970"/>
        <end position="980"/>
    </location>
</feature>
<feature type="region of interest" description="Disordered" evidence="10">
    <location>
        <begin position="970"/>
        <end position="1019"/>
    </location>
</feature>
<dbReference type="EC" id="2.7.11.1" evidence="1"/>
<proteinExistence type="predicted"/>
<evidence type="ECO:0000313" key="12">
    <source>
        <dbReference type="EMBL" id="EFC50198.1"/>
    </source>
</evidence>
<organism evidence="13">
    <name type="scientific">Naegleria gruberi</name>
    <name type="common">Amoeba</name>
    <dbReference type="NCBI Taxonomy" id="5762"/>
    <lineage>
        <taxon>Eukaryota</taxon>
        <taxon>Discoba</taxon>
        <taxon>Heterolobosea</taxon>
        <taxon>Tetramitia</taxon>
        <taxon>Eutetramitia</taxon>
        <taxon>Vahlkampfiidae</taxon>
        <taxon>Naegleria</taxon>
    </lineage>
</organism>
<dbReference type="VEuPathDB" id="AmoebaDB:NAEGRDRAFT_77948"/>
<dbReference type="Gene3D" id="1.25.10.10">
    <property type="entry name" value="Leucine-rich Repeat Variant"/>
    <property type="match status" value="1"/>
</dbReference>
<keyword evidence="6" id="KW-0547">Nucleotide-binding</keyword>
<dbReference type="eggNOG" id="KOG1240">
    <property type="taxonomic scope" value="Eukaryota"/>
</dbReference>
<keyword evidence="3 9" id="KW-0853">WD repeat</keyword>
<dbReference type="Pfam" id="PF22956">
    <property type="entry name" value="VPS15-like_hel"/>
    <property type="match status" value="1"/>
</dbReference>
<dbReference type="PANTHER" id="PTHR17583:SF0">
    <property type="entry name" value="PHOSPHOINOSITIDE 3-KINASE REGULATORY SUBUNIT 4"/>
    <property type="match status" value="1"/>
</dbReference>
<dbReference type="GO" id="GO:0005524">
    <property type="term" value="F:ATP binding"/>
    <property type="evidence" value="ECO:0007669"/>
    <property type="project" value="UniProtKB-KW"/>
</dbReference>
<feature type="compositionally biased region" description="Low complexity" evidence="10">
    <location>
        <begin position="394"/>
        <end position="427"/>
    </location>
</feature>
<dbReference type="InterPro" id="IPR001680">
    <property type="entry name" value="WD40_rpt"/>
</dbReference>
<evidence type="ECO:0000256" key="6">
    <source>
        <dbReference type="ARBA" id="ARBA00022741"/>
    </source>
</evidence>
<evidence type="ECO:0000256" key="4">
    <source>
        <dbReference type="ARBA" id="ARBA00022679"/>
    </source>
</evidence>
<dbReference type="GO" id="GO:0005770">
    <property type="term" value="C:late endosome"/>
    <property type="evidence" value="ECO:0007669"/>
    <property type="project" value="TreeGrafter"/>
</dbReference>
<evidence type="ECO:0000256" key="2">
    <source>
        <dbReference type="ARBA" id="ARBA00022527"/>
    </source>
</evidence>
<evidence type="ECO:0000259" key="11">
    <source>
        <dbReference type="PROSITE" id="PS50011"/>
    </source>
</evidence>
<dbReference type="GO" id="GO:0004674">
    <property type="term" value="F:protein serine/threonine kinase activity"/>
    <property type="evidence" value="ECO:0007669"/>
    <property type="project" value="UniProtKB-KW"/>
</dbReference>
<dbReference type="Pfam" id="PF00069">
    <property type="entry name" value="Pkinase"/>
    <property type="match status" value="1"/>
</dbReference>
<dbReference type="SUPFAM" id="SSF50978">
    <property type="entry name" value="WD40 repeat-like"/>
    <property type="match status" value="1"/>
</dbReference>
<dbReference type="PROSITE" id="PS50011">
    <property type="entry name" value="PROTEIN_KINASE_DOM"/>
    <property type="match status" value="1"/>
</dbReference>
<dbReference type="PROSITE" id="PS00108">
    <property type="entry name" value="PROTEIN_KINASE_ST"/>
    <property type="match status" value="1"/>
</dbReference>
<reference evidence="12 13" key="1">
    <citation type="journal article" date="2010" name="Cell">
        <title>The genome of Naegleria gruberi illuminates early eukaryotic versatility.</title>
        <authorList>
            <person name="Fritz-Laylin L.K."/>
            <person name="Prochnik S.E."/>
            <person name="Ginger M.L."/>
            <person name="Dacks J.B."/>
            <person name="Carpenter M.L."/>
            <person name="Field M.C."/>
            <person name="Kuo A."/>
            <person name="Paredez A."/>
            <person name="Chapman J."/>
            <person name="Pham J."/>
            <person name="Shu S."/>
            <person name="Neupane R."/>
            <person name="Cipriano M."/>
            <person name="Mancuso J."/>
            <person name="Tu H."/>
            <person name="Salamov A."/>
            <person name="Lindquist E."/>
            <person name="Shapiro H."/>
            <person name="Lucas S."/>
            <person name="Grigoriev I.V."/>
            <person name="Cande W.Z."/>
            <person name="Fulton C."/>
            <person name="Rokhsar D.S."/>
            <person name="Dawson S.C."/>
        </authorList>
    </citation>
    <scope>NUCLEOTIDE SEQUENCE [LARGE SCALE GENOMIC DNA]</scope>
    <source>
        <strain evidence="12 13">NEG-M</strain>
    </source>
</reference>
<dbReference type="SMART" id="SM00220">
    <property type="entry name" value="S_TKc"/>
    <property type="match status" value="1"/>
</dbReference>
<dbReference type="OrthoDB" id="242910at2759"/>
<dbReference type="SUPFAM" id="SSF56112">
    <property type="entry name" value="Protein kinase-like (PK-like)"/>
    <property type="match status" value="1"/>
</dbReference>
<dbReference type="Gene3D" id="2.130.10.10">
    <property type="entry name" value="YVTN repeat-like/Quinoprotein amine dehydrogenase"/>
    <property type="match status" value="1"/>
</dbReference>
<dbReference type="InParanoid" id="D2UZP7"/>
<feature type="compositionally biased region" description="Polar residues" evidence="10">
    <location>
        <begin position="996"/>
        <end position="1019"/>
    </location>
</feature>
<feature type="region of interest" description="Disordered" evidence="10">
    <location>
        <begin position="393"/>
        <end position="431"/>
    </location>
</feature>
<dbReference type="GO" id="GO:0045324">
    <property type="term" value="P:late endosome to vacuole transport"/>
    <property type="evidence" value="ECO:0007669"/>
    <property type="project" value="InterPro"/>
</dbReference>
<dbReference type="InterPro" id="IPR011009">
    <property type="entry name" value="Kinase-like_dom_sf"/>
</dbReference>
<dbReference type="InterPro" id="IPR016024">
    <property type="entry name" value="ARM-type_fold"/>
</dbReference>
<dbReference type="GO" id="GO:0016236">
    <property type="term" value="P:macroautophagy"/>
    <property type="evidence" value="ECO:0007669"/>
    <property type="project" value="InterPro"/>
</dbReference>
<dbReference type="InterPro" id="IPR015943">
    <property type="entry name" value="WD40/YVTN_repeat-like_dom_sf"/>
</dbReference>
<dbReference type="PANTHER" id="PTHR17583">
    <property type="entry name" value="PHOSPHOINOSITIDE 3-KINASE REGULATORY SUBUNIT 4"/>
    <property type="match status" value="1"/>
</dbReference>
<dbReference type="PROSITE" id="PS50294">
    <property type="entry name" value="WD_REPEATS_REGION"/>
    <property type="match status" value="1"/>
</dbReference>